<name>A0A126UYC2_9RHOB</name>
<dbReference type="EMBL" id="CP014327">
    <property type="protein sequence ID" value="AML51044.1"/>
    <property type="molecule type" value="Genomic_DNA"/>
</dbReference>
<reference evidence="1 2" key="1">
    <citation type="submission" date="2016-02" db="EMBL/GenBank/DDBJ databases">
        <title>Complete genome sequence of Halocynthiibacter arcticus PAMC 20958t from arctic marine sediment.</title>
        <authorList>
            <person name="Lee Y.M."/>
            <person name="Baek K."/>
            <person name="Lee H.K."/>
            <person name="Shin S.C."/>
        </authorList>
    </citation>
    <scope>NUCLEOTIDE SEQUENCE [LARGE SCALE GENOMIC DNA]</scope>
    <source>
        <strain evidence="1">PAMC 20958</strain>
    </source>
</reference>
<protein>
    <submittedName>
        <fullName evidence="1">Uncharacterized protein</fullName>
    </submittedName>
</protein>
<evidence type="ECO:0000313" key="2">
    <source>
        <dbReference type="Proteomes" id="UP000070371"/>
    </source>
</evidence>
<dbReference type="Proteomes" id="UP000070371">
    <property type="component" value="Chromosome"/>
</dbReference>
<gene>
    <name evidence="1" type="ORF">RC74_06935</name>
</gene>
<organism evidence="1 2">
    <name type="scientific">Falsihalocynthiibacter arcticus</name>
    <dbReference type="NCBI Taxonomy" id="1579316"/>
    <lineage>
        <taxon>Bacteria</taxon>
        <taxon>Pseudomonadati</taxon>
        <taxon>Pseudomonadota</taxon>
        <taxon>Alphaproteobacteria</taxon>
        <taxon>Rhodobacterales</taxon>
        <taxon>Roseobacteraceae</taxon>
        <taxon>Falsihalocynthiibacter</taxon>
    </lineage>
</organism>
<dbReference type="RefSeq" id="WP_062628161.1">
    <property type="nucleotide sequence ID" value="NZ_CP014327.1"/>
</dbReference>
<dbReference type="OrthoDB" id="8447195at2"/>
<proteinExistence type="predicted"/>
<dbReference type="KEGG" id="hat:RC74_06935"/>
<keyword evidence="2" id="KW-1185">Reference proteome</keyword>
<dbReference type="AlphaFoldDB" id="A0A126UYC2"/>
<evidence type="ECO:0000313" key="1">
    <source>
        <dbReference type="EMBL" id="AML51044.1"/>
    </source>
</evidence>
<accession>A0A126UYC2</accession>
<sequence>MPEVSVTNFNPVFFHVGRFLEVHGFMESEFIKRHGYDFNLFLSVLEGLSSFSILPQKALYTNEEDFAQGIKLQAFMQTLSRGYHVFVGSTDDLCKMLVERIELVCKKEFQLEEIRKVVASLLLDVSQQSHVSLWSGGPRAIIIPGDNVQIVDFVSIPSVLRTLFAFMRDKLGDSGTVFEKLFRDALVRRGYDVKSGGLFSDDGNQRELDAGVQIGDCLYLFECVSVERPLDYEIGNPKTISKRIERLTGKLEQVEGLKEFIKHSPVGKNYDYSTVKRIEHFVVSPFVEWIWSYSPTLWSDLGFPRIVSPGEALLILETPE</sequence>